<dbReference type="EMBL" id="QLNQ01000027">
    <property type="protein sequence ID" value="RCK58891.1"/>
    <property type="molecule type" value="Genomic_DNA"/>
</dbReference>
<name>A0A367Y1J5_9ASCO</name>
<comment type="caution">
    <text evidence="1">The sequence shown here is derived from an EMBL/GenBank/DDBJ whole genome shotgun (WGS) entry which is preliminary data.</text>
</comment>
<accession>A0A367Y1J5</accession>
<evidence type="ECO:0000313" key="2">
    <source>
        <dbReference type="Proteomes" id="UP000253472"/>
    </source>
</evidence>
<dbReference type="Proteomes" id="UP000253472">
    <property type="component" value="Unassembled WGS sequence"/>
</dbReference>
<dbReference type="AlphaFoldDB" id="A0A367Y1J5"/>
<reference evidence="1 2" key="1">
    <citation type="submission" date="2018-06" db="EMBL/GenBank/DDBJ databases">
        <title>Whole genome sequencing of Candida tropicalis (genome annotated by CSBL at Korea University).</title>
        <authorList>
            <person name="Ahn J."/>
        </authorList>
    </citation>
    <scope>NUCLEOTIDE SEQUENCE [LARGE SCALE GENOMIC DNA]</scope>
    <source>
        <strain evidence="1 2">ATCC 20962</strain>
    </source>
</reference>
<organism evidence="1 2">
    <name type="scientific">Candida viswanathii</name>
    <dbReference type="NCBI Taxonomy" id="5486"/>
    <lineage>
        <taxon>Eukaryota</taxon>
        <taxon>Fungi</taxon>
        <taxon>Dikarya</taxon>
        <taxon>Ascomycota</taxon>
        <taxon>Saccharomycotina</taxon>
        <taxon>Pichiomycetes</taxon>
        <taxon>Debaryomycetaceae</taxon>
        <taxon>Candida/Lodderomyces clade</taxon>
        <taxon>Candida</taxon>
    </lineage>
</organism>
<gene>
    <name evidence="1" type="ORF">Cantr_07307</name>
</gene>
<proteinExistence type="predicted"/>
<dbReference type="STRING" id="5486.A0A367Y1J5"/>
<protein>
    <submittedName>
        <fullName evidence="1">Uncharacterized protein</fullName>
    </submittedName>
</protein>
<keyword evidence="2" id="KW-1185">Reference proteome</keyword>
<evidence type="ECO:0000313" key="1">
    <source>
        <dbReference type="EMBL" id="RCK58891.1"/>
    </source>
</evidence>
<sequence>MRYDELAESLQDTKKKPTFGNENEMIILMRNMNKLSSKMMSMSSMQNNAQPEESVDGLSANEVNEYQEELDLHDLNEIENLQYIKLNINPDVAKGVNLDHGEDGGRDVSKDEMSNYLQSQLSHGQIELRRRTFEE</sequence>